<feature type="compositionally biased region" description="Acidic residues" evidence="2">
    <location>
        <begin position="598"/>
        <end position="610"/>
    </location>
</feature>
<reference evidence="4 5" key="1">
    <citation type="journal article" date="2022" name="Nat. Plants">
        <title>Genomes of leafy and leafless Platanthera orchids illuminate the evolution of mycoheterotrophy.</title>
        <authorList>
            <person name="Li M.H."/>
            <person name="Liu K.W."/>
            <person name="Li Z."/>
            <person name="Lu H.C."/>
            <person name="Ye Q.L."/>
            <person name="Zhang D."/>
            <person name="Wang J.Y."/>
            <person name="Li Y.F."/>
            <person name="Zhong Z.M."/>
            <person name="Liu X."/>
            <person name="Yu X."/>
            <person name="Liu D.K."/>
            <person name="Tu X.D."/>
            <person name="Liu B."/>
            <person name="Hao Y."/>
            <person name="Liao X.Y."/>
            <person name="Jiang Y.T."/>
            <person name="Sun W.H."/>
            <person name="Chen J."/>
            <person name="Chen Y.Q."/>
            <person name="Ai Y."/>
            <person name="Zhai J.W."/>
            <person name="Wu S.S."/>
            <person name="Zhou Z."/>
            <person name="Hsiao Y.Y."/>
            <person name="Wu W.L."/>
            <person name="Chen Y.Y."/>
            <person name="Lin Y.F."/>
            <person name="Hsu J.L."/>
            <person name="Li C.Y."/>
            <person name="Wang Z.W."/>
            <person name="Zhao X."/>
            <person name="Zhong W.Y."/>
            <person name="Ma X.K."/>
            <person name="Ma L."/>
            <person name="Huang J."/>
            <person name="Chen G.Z."/>
            <person name="Huang M.Z."/>
            <person name="Huang L."/>
            <person name="Peng D.H."/>
            <person name="Luo Y.B."/>
            <person name="Zou S.Q."/>
            <person name="Chen S.P."/>
            <person name="Lan S."/>
            <person name="Tsai W.C."/>
            <person name="Van de Peer Y."/>
            <person name="Liu Z.J."/>
        </authorList>
    </citation>
    <scope>NUCLEOTIDE SEQUENCE [LARGE SCALE GENOMIC DNA]</scope>
    <source>
        <strain evidence="4">Lor287</strain>
    </source>
</reference>
<feature type="compositionally biased region" description="Basic and acidic residues" evidence="2">
    <location>
        <begin position="611"/>
        <end position="626"/>
    </location>
</feature>
<feature type="region of interest" description="Disordered" evidence="2">
    <location>
        <begin position="744"/>
        <end position="811"/>
    </location>
</feature>
<comment type="caution">
    <text evidence="4">The sequence shown here is derived from an EMBL/GenBank/DDBJ whole genome shotgun (WGS) entry which is preliminary data.</text>
</comment>
<dbReference type="PANTHER" id="PTHR12730">
    <property type="entry name" value="HSDA/SDA1-RELATED"/>
    <property type="match status" value="1"/>
</dbReference>
<comment type="function">
    <text evidence="1">Required for 60S pre-ribosomal subunits export to the cytoplasm.</text>
</comment>
<dbReference type="GO" id="GO:0000055">
    <property type="term" value="P:ribosomal large subunit export from nucleus"/>
    <property type="evidence" value="ECO:0007669"/>
    <property type="project" value="UniProtKB-UniRule"/>
</dbReference>
<gene>
    <name evidence="4" type="ORF">KSP39_PZI020063</name>
</gene>
<evidence type="ECO:0000259" key="3">
    <source>
        <dbReference type="Pfam" id="PF08158"/>
    </source>
</evidence>
<keyword evidence="5" id="KW-1185">Reference proteome</keyword>
<comment type="subcellular location">
    <subcellularLocation>
        <location evidence="1">Nucleus</location>
        <location evidence="1">Nucleolus</location>
    </subcellularLocation>
</comment>
<evidence type="ECO:0000313" key="5">
    <source>
        <dbReference type="Proteomes" id="UP001418222"/>
    </source>
</evidence>
<dbReference type="GO" id="GO:0042273">
    <property type="term" value="P:ribosomal large subunit biogenesis"/>
    <property type="evidence" value="ECO:0007669"/>
    <property type="project" value="UniProtKB-UniRule"/>
</dbReference>
<feature type="compositionally biased region" description="Basic residues" evidence="2">
    <location>
        <begin position="771"/>
        <end position="811"/>
    </location>
</feature>
<comment type="similarity">
    <text evidence="1">Belongs to the SDA1 family.</text>
</comment>
<evidence type="ECO:0000256" key="2">
    <source>
        <dbReference type="SAM" id="MobiDB-lite"/>
    </source>
</evidence>
<feature type="region of interest" description="Disordered" evidence="2">
    <location>
        <begin position="539"/>
        <end position="635"/>
    </location>
</feature>
<protein>
    <recommendedName>
        <fullName evidence="1">Protein SDA1</fullName>
    </recommendedName>
</protein>
<dbReference type="EMBL" id="JBBWWQ010000018">
    <property type="protein sequence ID" value="KAK8921675.1"/>
    <property type="molecule type" value="Genomic_DNA"/>
</dbReference>
<dbReference type="PANTHER" id="PTHR12730:SF0">
    <property type="entry name" value="PROTEIN SDA1 HOMOLOG"/>
    <property type="match status" value="1"/>
</dbReference>
<feature type="domain" description="SDA1 N-terminal" evidence="3">
    <location>
        <begin position="83"/>
        <end position="457"/>
    </location>
</feature>
<dbReference type="InterPro" id="IPR016024">
    <property type="entry name" value="ARM-type_fold"/>
</dbReference>
<dbReference type="Proteomes" id="UP001418222">
    <property type="component" value="Unassembled WGS sequence"/>
</dbReference>
<proteinExistence type="inferred from homology"/>
<name>A0AAP0B090_9ASPA</name>
<dbReference type="GO" id="GO:0015031">
    <property type="term" value="P:protein transport"/>
    <property type="evidence" value="ECO:0007669"/>
    <property type="project" value="UniProtKB-KW"/>
</dbReference>
<keyword evidence="1" id="KW-0690">Ribosome biogenesis</keyword>
<keyword evidence="1" id="KW-0539">Nucleus</keyword>
<accession>A0AAP0B090</accession>
<sequence>MPPATASYLLSPESFTASGQAAERLSLPMLQSRMKMDPEGHETELLLVYRHFKSTLQLFKQQSALSSTSDPAVSKYLGDLAMFLAHMIPFYPLDLAEFPSQVYDILRTNARTLPSSLRCHLSQATILLVNRKIIDPEKSLDLFIDLQIIGDRTLRKLAFFHVVHNIRRMNKKHKNNAKNQKLQTILFRILQEEEELRARRSLVVLCDLHRRKVWFDDRTANAICSACFHNSSRVMVPALSFLLGFECNDACDSEDSGGEEDERSQNPQVVVSKEQIYKAQHMGTASSKRKKKAKLQRVILSMKKQQRKSEEKKGSNSYSPLTHLKDAQGFVEKLFSRLHTCNERFEVRMMMLKVIARTIGLHRLILLNFYPFLQKYVQPHQREVTNLLAAGIQACHDEVPPDAVEPLFKQIVNQFVHDRSRPEAIAVGLNAVREMCLRMPLLMNEDLLQDLALYKKSHEKAVSIAARSLITLFREICPSLLVKKDRGRPIDPKARPKAFGEVSVASEVPGIELLQHDGELIASGSDDDMYDAADTEVNHSLGSDEPAFDFEEENDAEDEDYSEEDGEDYDELDTADDDAIDDHDDLDDSDAQGSENEGSADVDDSDDSGDDECKNNGSDKVEDEPRRKKRKLEVHVGNLNAADLSLRVLKRLSGIKIAKAPTNEDDGILSNEDFKRIKELKAKKEGKHGLSQHGLLNKDANSTSTAFKIPSSEQLSAKRLDPVKLEAYIRSKLSKEEKLAMVRAGREDRGPYQARAAVKQKKTGGLSNRQREHKKVMPLAAKRSRAARTRREKKQLRKHADKQFRGKKAWK</sequence>
<evidence type="ECO:0000313" key="4">
    <source>
        <dbReference type="EMBL" id="KAK8921675.1"/>
    </source>
</evidence>
<feature type="compositionally biased region" description="Acidic residues" evidence="2">
    <location>
        <begin position="546"/>
        <end position="590"/>
    </location>
</feature>
<dbReference type="InterPro" id="IPR027312">
    <property type="entry name" value="Sda1"/>
</dbReference>
<dbReference type="SUPFAM" id="SSF48371">
    <property type="entry name" value="ARM repeat"/>
    <property type="match status" value="1"/>
</dbReference>
<keyword evidence="1" id="KW-0653">Protein transport</keyword>
<dbReference type="GO" id="GO:0005730">
    <property type="term" value="C:nucleolus"/>
    <property type="evidence" value="ECO:0007669"/>
    <property type="project" value="UniProtKB-SubCell"/>
</dbReference>
<evidence type="ECO:0000256" key="1">
    <source>
        <dbReference type="RuleBase" id="RU365057"/>
    </source>
</evidence>
<keyword evidence="1" id="KW-0813">Transport</keyword>
<dbReference type="Pfam" id="PF08158">
    <property type="entry name" value="SDA1_HEAT"/>
    <property type="match status" value="1"/>
</dbReference>
<dbReference type="AlphaFoldDB" id="A0AAP0B090"/>
<organism evidence="4 5">
    <name type="scientific">Platanthera zijinensis</name>
    <dbReference type="NCBI Taxonomy" id="2320716"/>
    <lineage>
        <taxon>Eukaryota</taxon>
        <taxon>Viridiplantae</taxon>
        <taxon>Streptophyta</taxon>
        <taxon>Embryophyta</taxon>
        <taxon>Tracheophyta</taxon>
        <taxon>Spermatophyta</taxon>
        <taxon>Magnoliopsida</taxon>
        <taxon>Liliopsida</taxon>
        <taxon>Asparagales</taxon>
        <taxon>Orchidaceae</taxon>
        <taxon>Orchidoideae</taxon>
        <taxon>Orchideae</taxon>
        <taxon>Orchidinae</taxon>
        <taxon>Platanthera</taxon>
    </lineage>
</organism>
<dbReference type="InterPro" id="IPR012977">
    <property type="entry name" value="SDA1_N"/>
</dbReference>